<sequence length="97" mass="11399">MMYKDTTTIVCFMVLISALDMKGSRFRSEKLALLPCLKSTTPDILPLVHIDLHICVYVYTSTMKGKRWPSIPRRPAISLYTRIRRPRIFRTKKEREP</sequence>
<name>A0A026X014_OOCBI</name>
<dbReference type="AlphaFoldDB" id="A0A026X014"/>
<evidence type="ECO:0000313" key="2">
    <source>
        <dbReference type="Proteomes" id="UP000053097"/>
    </source>
</evidence>
<organism evidence="1 2">
    <name type="scientific">Ooceraea biroi</name>
    <name type="common">Clonal raider ant</name>
    <name type="synonym">Cerapachys biroi</name>
    <dbReference type="NCBI Taxonomy" id="2015173"/>
    <lineage>
        <taxon>Eukaryota</taxon>
        <taxon>Metazoa</taxon>
        <taxon>Ecdysozoa</taxon>
        <taxon>Arthropoda</taxon>
        <taxon>Hexapoda</taxon>
        <taxon>Insecta</taxon>
        <taxon>Pterygota</taxon>
        <taxon>Neoptera</taxon>
        <taxon>Endopterygota</taxon>
        <taxon>Hymenoptera</taxon>
        <taxon>Apocrita</taxon>
        <taxon>Aculeata</taxon>
        <taxon>Formicoidea</taxon>
        <taxon>Formicidae</taxon>
        <taxon>Dorylinae</taxon>
        <taxon>Ooceraea</taxon>
    </lineage>
</organism>
<gene>
    <name evidence="1" type="ORF">X777_12058</name>
</gene>
<dbReference type="Proteomes" id="UP000053097">
    <property type="component" value="Unassembled WGS sequence"/>
</dbReference>
<proteinExistence type="predicted"/>
<protein>
    <submittedName>
        <fullName evidence="1">Uncharacterized protein</fullName>
    </submittedName>
</protein>
<accession>A0A026X014</accession>
<keyword evidence="2" id="KW-1185">Reference proteome</keyword>
<reference evidence="1 2" key="1">
    <citation type="journal article" date="2014" name="Curr. Biol.">
        <title>The genome of the clonal raider ant Cerapachys biroi.</title>
        <authorList>
            <person name="Oxley P.R."/>
            <person name="Ji L."/>
            <person name="Fetter-Pruneda I."/>
            <person name="McKenzie S.K."/>
            <person name="Li C."/>
            <person name="Hu H."/>
            <person name="Zhang G."/>
            <person name="Kronauer D.J."/>
        </authorList>
    </citation>
    <scope>NUCLEOTIDE SEQUENCE [LARGE SCALE GENOMIC DNA]</scope>
</reference>
<evidence type="ECO:0000313" key="1">
    <source>
        <dbReference type="EMBL" id="EZA61351.1"/>
    </source>
</evidence>
<dbReference type="EMBL" id="KK107061">
    <property type="protein sequence ID" value="EZA61351.1"/>
    <property type="molecule type" value="Genomic_DNA"/>
</dbReference>